<sequence>MLVSSPSNHPECPSGEAALCLVRGLQSVDVFAGEVATFSCEVSRAGGPEARWWLDGTLLQDSPQSAITVRDGTFHSLTLSGLGVADSGTVTFRTGPLVSTAKLLVKGIDHWGFPHAGASAPAATCFLRAPGERGRMGTEGGDCPQSQRLGITLHVPPTLGTPGGTVSSSYF</sequence>
<dbReference type="Proteomes" id="UP000335636">
    <property type="component" value="Unassembled WGS sequence"/>
</dbReference>
<dbReference type="InterPro" id="IPR052385">
    <property type="entry name" value="Obscurin/Obscurin-like_Reg"/>
</dbReference>
<evidence type="ECO:0000256" key="2">
    <source>
        <dbReference type="ARBA" id="ARBA00022490"/>
    </source>
</evidence>
<evidence type="ECO:0000313" key="8">
    <source>
        <dbReference type="Proteomes" id="UP000335636"/>
    </source>
</evidence>
<evidence type="ECO:0000256" key="3">
    <source>
        <dbReference type="ARBA" id="ARBA00022553"/>
    </source>
</evidence>
<gene>
    <name evidence="6" type="ORF">GHT09_014911</name>
    <name evidence="7" type="ORF">MONAX_5E006658</name>
</gene>
<dbReference type="PANTHER" id="PTHR35971:SF6">
    <property type="entry name" value="OBSCURIN-LIKE PROTEIN 1"/>
    <property type="match status" value="1"/>
</dbReference>
<dbReference type="Proteomes" id="UP000662637">
    <property type="component" value="Unassembled WGS sequence"/>
</dbReference>
<dbReference type="SMART" id="SM00409">
    <property type="entry name" value="IG"/>
    <property type="match status" value="1"/>
</dbReference>
<organism evidence="7 8">
    <name type="scientific">Marmota monax</name>
    <name type="common">Woodchuck</name>
    <dbReference type="NCBI Taxonomy" id="9995"/>
    <lineage>
        <taxon>Eukaryota</taxon>
        <taxon>Metazoa</taxon>
        <taxon>Chordata</taxon>
        <taxon>Craniata</taxon>
        <taxon>Vertebrata</taxon>
        <taxon>Euteleostomi</taxon>
        <taxon>Mammalia</taxon>
        <taxon>Eutheria</taxon>
        <taxon>Euarchontoglires</taxon>
        <taxon>Glires</taxon>
        <taxon>Rodentia</taxon>
        <taxon>Sciuromorpha</taxon>
        <taxon>Sciuridae</taxon>
        <taxon>Xerinae</taxon>
        <taxon>Marmotini</taxon>
        <taxon>Marmota</taxon>
    </lineage>
</organism>
<dbReference type="GO" id="GO:0005737">
    <property type="term" value="C:cytoplasm"/>
    <property type="evidence" value="ECO:0007669"/>
    <property type="project" value="UniProtKB-SubCell"/>
</dbReference>
<dbReference type="EMBL" id="CABDUW010001048">
    <property type="protein sequence ID" value="VTJ78199.1"/>
    <property type="molecule type" value="Genomic_DNA"/>
</dbReference>
<dbReference type="AlphaFoldDB" id="A0A5E4CAH5"/>
<feature type="domain" description="Immunoglobulin" evidence="5">
    <location>
        <begin position="25"/>
        <end position="106"/>
    </location>
</feature>
<protein>
    <recommendedName>
        <fullName evidence="5">Immunoglobulin domain-containing protein</fullName>
    </recommendedName>
</protein>
<keyword evidence="4" id="KW-1015">Disulfide bond</keyword>
<name>A0A5E4CAH5_MARMO</name>
<accession>A0A5E4CAH5</accession>
<reference evidence="7 8" key="1">
    <citation type="submission" date="2019-04" db="EMBL/GenBank/DDBJ databases">
        <authorList>
            <person name="Alioto T."/>
            <person name="Alioto T."/>
        </authorList>
    </citation>
    <scope>NUCLEOTIDE SEQUENCE [LARGE SCALE GENOMIC DNA]</scope>
</reference>
<dbReference type="FunFam" id="2.60.40.10:FF:000421">
    <property type="entry name" value="LOW QUALITY PROTEIN: obscurin"/>
    <property type="match status" value="1"/>
</dbReference>
<keyword evidence="2" id="KW-0963">Cytoplasm</keyword>
<dbReference type="PANTHER" id="PTHR35971">
    <property type="entry name" value="SI:DKEY-31G6.6"/>
    <property type="match status" value="1"/>
</dbReference>
<dbReference type="InterPro" id="IPR003599">
    <property type="entry name" value="Ig_sub"/>
</dbReference>
<reference evidence="6" key="2">
    <citation type="submission" date="2020-08" db="EMBL/GenBank/DDBJ databases">
        <authorList>
            <person name="Shumante A."/>
            <person name="Zimin A.V."/>
            <person name="Puiu D."/>
            <person name="Salzberg S.L."/>
        </authorList>
    </citation>
    <scope>NUCLEOTIDE SEQUENCE</scope>
    <source>
        <strain evidence="6">WC2-LM</strain>
        <tissue evidence="6">Liver</tissue>
    </source>
</reference>
<evidence type="ECO:0000313" key="7">
    <source>
        <dbReference type="EMBL" id="VTJ78199.1"/>
    </source>
</evidence>
<dbReference type="InterPro" id="IPR036179">
    <property type="entry name" value="Ig-like_dom_sf"/>
</dbReference>
<keyword evidence="3" id="KW-0597">Phosphoprotein</keyword>
<dbReference type="InterPro" id="IPR013783">
    <property type="entry name" value="Ig-like_fold"/>
</dbReference>
<dbReference type="InterPro" id="IPR013098">
    <property type="entry name" value="Ig_I-set"/>
</dbReference>
<dbReference type="EMBL" id="WJEC01004006">
    <property type="protein sequence ID" value="KAF7474384.1"/>
    <property type="molecule type" value="Genomic_DNA"/>
</dbReference>
<proteinExistence type="predicted"/>
<dbReference type="Pfam" id="PF07679">
    <property type="entry name" value="I-set"/>
    <property type="match status" value="1"/>
</dbReference>
<dbReference type="SUPFAM" id="SSF48726">
    <property type="entry name" value="Immunoglobulin"/>
    <property type="match status" value="1"/>
</dbReference>
<evidence type="ECO:0000256" key="1">
    <source>
        <dbReference type="ARBA" id="ARBA00004496"/>
    </source>
</evidence>
<comment type="subcellular location">
    <subcellularLocation>
        <location evidence="1">Cytoplasm</location>
    </subcellularLocation>
</comment>
<dbReference type="Gene3D" id="2.60.40.10">
    <property type="entry name" value="Immunoglobulins"/>
    <property type="match status" value="1"/>
</dbReference>
<evidence type="ECO:0000259" key="5">
    <source>
        <dbReference type="SMART" id="SM00409"/>
    </source>
</evidence>
<keyword evidence="8" id="KW-1185">Reference proteome</keyword>
<evidence type="ECO:0000313" key="6">
    <source>
        <dbReference type="EMBL" id="KAF7474384.1"/>
    </source>
</evidence>
<evidence type="ECO:0000256" key="4">
    <source>
        <dbReference type="ARBA" id="ARBA00023157"/>
    </source>
</evidence>